<dbReference type="GO" id="GO:0006405">
    <property type="term" value="P:RNA export from nucleus"/>
    <property type="evidence" value="ECO:0007669"/>
    <property type="project" value="TreeGrafter"/>
</dbReference>
<evidence type="ECO:0000256" key="3">
    <source>
        <dbReference type="ARBA" id="ARBA00022816"/>
    </source>
</evidence>
<evidence type="ECO:0000259" key="8">
    <source>
        <dbReference type="Pfam" id="PF18378"/>
    </source>
</evidence>
<evidence type="ECO:0000256" key="4">
    <source>
        <dbReference type="ARBA" id="ARBA00022927"/>
    </source>
</evidence>
<dbReference type="PANTHER" id="PTHR31431:SF1">
    <property type="entry name" value="NUCLEOPORIN NUP188"/>
    <property type="match status" value="1"/>
</dbReference>
<dbReference type="Pfam" id="PF18378">
    <property type="entry name" value="Nup188_C"/>
    <property type="match status" value="1"/>
</dbReference>
<dbReference type="Pfam" id="PF21093">
    <property type="entry name" value="Nup188_N-subdom_III"/>
    <property type="match status" value="2"/>
</dbReference>
<evidence type="ECO:0000259" key="9">
    <source>
        <dbReference type="Pfam" id="PF21093"/>
    </source>
</evidence>
<keyword evidence="6" id="KW-0906">Nuclear pore complex</keyword>
<evidence type="ECO:0000256" key="7">
    <source>
        <dbReference type="ARBA" id="ARBA00023242"/>
    </source>
</evidence>
<dbReference type="GO" id="GO:0017056">
    <property type="term" value="F:structural constituent of nuclear pore"/>
    <property type="evidence" value="ECO:0007669"/>
    <property type="project" value="InterPro"/>
</dbReference>
<dbReference type="EMBL" id="CAVMBE010000064">
    <property type="protein sequence ID" value="CAK4032457.1"/>
    <property type="molecule type" value="Genomic_DNA"/>
</dbReference>
<keyword evidence="7" id="KW-0539">Nucleus</keyword>
<keyword evidence="2" id="KW-0813">Transport</keyword>
<protein>
    <submittedName>
        <fullName evidence="10">Nucleoporin NUP188-like</fullName>
    </submittedName>
</protein>
<evidence type="ECO:0000256" key="5">
    <source>
        <dbReference type="ARBA" id="ARBA00023010"/>
    </source>
</evidence>
<dbReference type="InterPro" id="IPR044840">
    <property type="entry name" value="Nup188"/>
</dbReference>
<keyword evidence="4" id="KW-0653">Protein transport</keyword>
<dbReference type="InterPro" id="IPR048883">
    <property type="entry name" value="Nup188_N-subdom_III"/>
</dbReference>
<feature type="domain" description="Nucleoporin Nup188 N-terminal subdomain III" evidence="9">
    <location>
        <begin position="737"/>
        <end position="1008"/>
    </location>
</feature>
<proteinExistence type="predicted"/>
<comment type="caution">
    <text evidence="10">The sequence shown here is derived from an EMBL/GenBank/DDBJ whole genome shotgun (WGS) entry which is preliminary data.</text>
</comment>
<gene>
    <name evidence="10" type="ORF">LECACI_7A007615</name>
</gene>
<evidence type="ECO:0000313" key="11">
    <source>
        <dbReference type="Proteomes" id="UP001296104"/>
    </source>
</evidence>
<dbReference type="InterPro" id="IPR041634">
    <property type="entry name" value="Nup188_C"/>
</dbReference>
<name>A0AAI8Z4T9_9PEZI</name>
<feature type="domain" description="Nuclear pore protein Nup188 C-terminal" evidence="8">
    <location>
        <begin position="1495"/>
        <end position="1864"/>
    </location>
</feature>
<feature type="domain" description="Nucleoporin Nup188 N-terminal subdomain III" evidence="9">
    <location>
        <begin position="1086"/>
        <end position="1191"/>
    </location>
</feature>
<dbReference type="GO" id="GO:0044611">
    <property type="term" value="C:nuclear pore inner ring"/>
    <property type="evidence" value="ECO:0007669"/>
    <property type="project" value="TreeGrafter"/>
</dbReference>
<keyword evidence="3" id="KW-0509">mRNA transport</keyword>
<dbReference type="Proteomes" id="UP001296104">
    <property type="component" value="Unassembled WGS sequence"/>
</dbReference>
<organism evidence="10 11">
    <name type="scientific">Lecanosticta acicola</name>
    <dbReference type="NCBI Taxonomy" id="111012"/>
    <lineage>
        <taxon>Eukaryota</taxon>
        <taxon>Fungi</taxon>
        <taxon>Dikarya</taxon>
        <taxon>Ascomycota</taxon>
        <taxon>Pezizomycotina</taxon>
        <taxon>Dothideomycetes</taxon>
        <taxon>Dothideomycetidae</taxon>
        <taxon>Mycosphaerellales</taxon>
        <taxon>Mycosphaerellaceae</taxon>
        <taxon>Lecanosticta</taxon>
    </lineage>
</organism>
<dbReference type="GO" id="GO:0006606">
    <property type="term" value="P:protein import into nucleus"/>
    <property type="evidence" value="ECO:0007669"/>
    <property type="project" value="TreeGrafter"/>
</dbReference>
<dbReference type="GO" id="GO:0051028">
    <property type="term" value="P:mRNA transport"/>
    <property type="evidence" value="ECO:0007669"/>
    <property type="project" value="UniProtKB-KW"/>
</dbReference>
<dbReference type="PANTHER" id="PTHR31431">
    <property type="entry name" value="NUCLEOPORIN NUP188 HOMOLOG"/>
    <property type="match status" value="1"/>
</dbReference>
<dbReference type="Pfam" id="PF21094">
    <property type="entry name" value="Nup188_SH3-like"/>
    <property type="match status" value="1"/>
</dbReference>
<evidence type="ECO:0000256" key="1">
    <source>
        <dbReference type="ARBA" id="ARBA00004567"/>
    </source>
</evidence>
<evidence type="ECO:0000256" key="2">
    <source>
        <dbReference type="ARBA" id="ARBA00022448"/>
    </source>
</evidence>
<accession>A0AAI8Z4T9</accession>
<keyword evidence="5" id="KW-0811">Translocation</keyword>
<dbReference type="Gene3D" id="1.25.10.70">
    <property type="match status" value="1"/>
</dbReference>
<keyword evidence="11" id="KW-1185">Reference proteome</keyword>
<comment type="subcellular location">
    <subcellularLocation>
        <location evidence="1">Nucleus</location>
        <location evidence="1">Nuclear pore complex</location>
    </subcellularLocation>
</comment>
<evidence type="ECO:0000256" key="6">
    <source>
        <dbReference type="ARBA" id="ARBA00023132"/>
    </source>
</evidence>
<evidence type="ECO:0000313" key="10">
    <source>
        <dbReference type="EMBL" id="CAK4032457.1"/>
    </source>
</evidence>
<sequence length="1872" mass="204796">MPSADSNYFPSLDKCLAGDVRLISWRTAYRAINDEETAIENSHLERFMNDNETISRLKSALDPFQAPDTGSATQFDTKTAPINVSQNGYGDYKLDEIKADAKWLSKEVKIQELVALRMAIIEWQERPADELLSAASADPDSTLNSNALASSVLSKSTLNRATSTYGSSLRPALDFADENVRRRRLLTVFFSEKSFMLKLSADLVSRDAVTKSKVQGHPTGSLREHTNKSWIDEVAKKVADEMIVNHRMAEGNLFVKKCINRFDALMKQVDDEQSWPGAFKEDQTKAQDFVDSQLSEIIQVLRFLLAALYALDGAPQPGAAKAWFTAMDTYGFLQEGRPFWAAMEVPQLLVSIVSLEMLKLHLVIGELMSAAGVPTAPIQGNSYIRDDDCVKYLNGLFHNCAIAKVRLAAPAIYAWSIIVAVIGDIATLHQESRARALEEAPSRSSRDLRSEFEKLNDSIAIPEWITQTTDTPGAFASFAVDEMNLFELITILANAASASLASNGEADTAFICKESLLDLTRDGAPFLKYEAPILEAILSLITYSPSELSHSSRLHANVLAGKLFFDVEQLRPAVIDQALARFPYELSPVLRLFTAFASLQSKFSSRVGPPDAMRMLDDLRSYTQSVHTHFDAYQLEHEEMDSNSIRLTANLEVFVPRQELMSLQTTGGQRQLPWHLQQQESTIFAVPAGTEGTIVKESRPFVFKLEHRYSGVEYLGMLLSTYPGNGELVPSAPGALLDKVTAAEIVGLFKELLTAALKQGQDVKEAVCCLERMSHALKEDQDITTIIANIFETELLAHLDQTAEDGSLELVTACTEFLTVLVDVSPETVWAILARSSLLGLADGATSLASVVGGSEVQIGRFSFLLACVALHESVLEDALTGLVKRKVQGPRTTHRYAEPVGNRDITPERTMSKVLNAFQKILLDVLQNISDWRFELPRERCMVVDGILSAFTRLLRATYGVHAAKDPSERLTNVLAPAADTLLNLCVPNTGVSPLVNTFRQLLPDGPLIADDAISMHLREMLIGQVRVTFDFLTILLRAGKSGIDLLAKVNKAGDIHYVSESENNGGTKGKSLTFEDRQDMAQQRAISLSSELLKSVPRLASLLASDHAFKGELFTLLGELLLVVGSSDQDPPSVLATLGPNAQKSFLQLVTQLDRPLCDVQIERQVWNCLTNVMTSKQQWFAVYLLTGELPKKRLEGPGASTAKGKTILSYVLEQLSSISLLPPERAIGMLKFVAAAQQTWVWASSDIRSHSGFIKNALNWVDTLPKSAENPTKGSSIVRAKELEMASCLCEILALCLQASLEIGDKTLLKSITQRLDFLTTCGVQVNAYNRSLHRSLAANLKKRFPESELSDFQRTAVNPAPLGTDFFYDIDLASSVLGHDPAWFGADPSRDQGFFEEFTRANANLSLVQAQTRLLKSWKSLATTLCDWAEQDAELKPKLATIAKNSLVENASANLDEPNVADLMHTRVQLAFVLISKLVALKVSGQEMADLLEAACNLVRAAPADYDVATVPEDMHYYRSVLQVLYLTVQPHSYRSHGAHSNGVNGAKSGNVSAATASRLVEIVGRVVVPGFRALCGNLHNDMALALPADFALITALLQVILSTPGINSMYAFLTDIVAGSSIIRSALSLYSWSDQLAEASGQDPVYGEVAVMFILALSTIRPIAEQLAIESALVQLSSSNLSNYFRKPGGKGPFDEPRRMFVIWTDGFLPLCLNLLDSVGPPIAAEVAAFLNSFPEQLRRAERSLQNEPPSARNPRAGAITLSLVSEAHSLSIISKILSSDVARAAAEGINAAEIPPLTYNLETVKGVVVGLNRAKRALKDRITPVTSVEESWLKTAVAGSSDNLLQAKVLREVSSMVQFLGSSDEA</sequence>
<reference evidence="10" key="1">
    <citation type="submission" date="2023-11" db="EMBL/GenBank/DDBJ databases">
        <authorList>
            <person name="Alioto T."/>
            <person name="Alioto T."/>
            <person name="Gomez Garrido J."/>
        </authorList>
    </citation>
    <scope>NUCLEOTIDE SEQUENCE</scope>
</reference>